<dbReference type="AlphaFoldDB" id="A0A9W8RSX6"/>
<evidence type="ECO:0000256" key="1">
    <source>
        <dbReference type="SAM" id="MobiDB-lite"/>
    </source>
</evidence>
<dbReference type="CDD" id="cd12148">
    <property type="entry name" value="fungal_TF_MHR"/>
    <property type="match status" value="1"/>
</dbReference>
<protein>
    <submittedName>
        <fullName evidence="2">Uncharacterized protein</fullName>
    </submittedName>
</protein>
<dbReference type="OrthoDB" id="2154091at2759"/>
<evidence type="ECO:0000313" key="3">
    <source>
        <dbReference type="Proteomes" id="UP001152049"/>
    </source>
</evidence>
<proteinExistence type="predicted"/>
<reference evidence="2" key="1">
    <citation type="submission" date="2022-09" db="EMBL/GenBank/DDBJ databases">
        <title>Fusarium specimens isolated from Avocado Roots.</title>
        <authorList>
            <person name="Stajich J."/>
            <person name="Roper C."/>
            <person name="Heimlech-Rivalta G."/>
        </authorList>
    </citation>
    <scope>NUCLEOTIDE SEQUENCE</scope>
    <source>
        <strain evidence="2">CF00136</strain>
    </source>
</reference>
<gene>
    <name evidence="2" type="ORF">NW762_011109</name>
</gene>
<accession>A0A9W8RSX6</accession>
<organism evidence="2 3">
    <name type="scientific">Fusarium torreyae</name>
    <dbReference type="NCBI Taxonomy" id="1237075"/>
    <lineage>
        <taxon>Eukaryota</taxon>
        <taxon>Fungi</taxon>
        <taxon>Dikarya</taxon>
        <taxon>Ascomycota</taxon>
        <taxon>Pezizomycotina</taxon>
        <taxon>Sordariomycetes</taxon>
        <taxon>Hypocreomycetidae</taxon>
        <taxon>Hypocreales</taxon>
        <taxon>Nectriaceae</taxon>
        <taxon>Fusarium</taxon>
    </lineage>
</organism>
<comment type="caution">
    <text evidence="2">The sequence shown here is derived from an EMBL/GenBank/DDBJ whole genome shotgun (WGS) entry which is preliminary data.</text>
</comment>
<name>A0A9W8RSX6_9HYPO</name>
<dbReference type="Proteomes" id="UP001152049">
    <property type="component" value="Unassembled WGS sequence"/>
</dbReference>
<feature type="region of interest" description="Disordered" evidence="1">
    <location>
        <begin position="1"/>
        <end position="21"/>
    </location>
</feature>
<evidence type="ECO:0000313" key="2">
    <source>
        <dbReference type="EMBL" id="KAJ4252508.1"/>
    </source>
</evidence>
<sequence>MSLREEDASVDPPDPEADGINGVVLDGLPFAFPTDMMPSQPTLVPLAQLSQIAESIMTELFATKLIKLPREKLVSHRVMKLEELNVRLFQWHTSLPEALTWNQWMPTTERLPPWLAIVQ</sequence>
<keyword evidence="3" id="KW-1185">Reference proteome</keyword>
<dbReference type="EMBL" id="JAOQAZ010000026">
    <property type="protein sequence ID" value="KAJ4252508.1"/>
    <property type="molecule type" value="Genomic_DNA"/>
</dbReference>